<evidence type="ECO:0000256" key="2">
    <source>
        <dbReference type="ARBA" id="ARBA00005904"/>
    </source>
</evidence>
<feature type="compositionally biased region" description="Basic residues" evidence="4">
    <location>
        <begin position="360"/>
        <end position="372"/>
    </location>
</feature>
<dbReference type="InterPro" id="IPR029190">
    <property type="entry name" value="Rrp14/SURF6_C"/>
</dbReference>
<evidence type="ECO:0000256" key="4">
    <source>
        <dbReference type="SAM" id="MobiDB-lite"/>
    </source>
</evidence>
<accession>A0A914AHN6</accession>
<feature type="compositionally biased region" description="Acidic residues" evidence="4">
    <location>
        <begin position="124"/>
        <end position="136"/>
    </location>
</feature>
<dbReference type="EnsemblMetazoa" id="XM_038207582.1">
    <property type="protein sequence ID" value="XP_038063510.1"/>
    <property type="gene ID" value="LOC119734217"/>
</dbReference>
<dbReference type="GO" id="GO:0005730">
    <property type="term" value="C:nucleolus"/>
    <property type="evidence" value="ECO:0007669"/>
    <property type="project" value="TreeGrafter"/>
</dbReference>
<evidence type="ECO:0000313" key="8">
    <source>
        <dbReference type="Proteomes" id="UP000887568"/>
    </source>
</evidence>
<comment type="subcellular location">
    <subcellularLocation>
        <location evidence="1">Nucleus</location>
    </subcellularLocation>
</comment>
<feature type="compositionally biased region" description="Basic and acidic residues" evidence="4">
    <location>
        <begin position="208"/>
        <end position="241"/>
    </location>
</feature>
<evidence type="ECO:0000259" key="6">
    <source>
        <dbReference type="Pfam" id="PF15459"/>
    </source>
</evidence>
<comment type="similarity">
    <text evidence="2">Belongs to the SURF6 family.</text>
</comment>
<dbReference type="Proteomes" id="UP000887568">
    <property type="component" value="Unplaced"/>
</dbReference>
<sequence length="427" mass="49653">MTNSRVDKMGDDSALQRSLREKNDYFKKMVNLIPAKYYLDKETKKAGEKFYKNIKEEAPRQEFKDKSTKQSRKKQRMDPGANQQLKVTDLQDALAVKEAEREKRRQEKIKQEEEVAEELKAEEDKDEESSGDEMDGFEGGLQGLGDSDDKDWSQRKVAQPVSVERIQSSASIDDLRRKVQDKIEQMRQQRHAKSLAGNALMSKKMSKKVKEENEKKLRKQETYEAIKASKEQKRKEKERQRTVNGGGNKEDAVDAQEGEDEVPGPSKVSFSKFDFEEESRGMKKGGKKKKKKRKAGEEKLSGRDYEGLLKKVKAKKQKIAEVKKSNPDAAEEMIKQDKWRAALDRAEGKKVRDDPELLKKSIRKKKEKKKHSENKWKERKERTKELMAERQKKRKTNLKGRKDALKTKKVKRLQKKGKLLLKDSDYS</sequence>
<keyword evidence="8" id="KW-1185">Reference proteome</keyword>
<dbReference type="RefSeq" id="XP_038063511.1">
    <property type="nucleotide sequence ID" value="XM_038207583.1"/>
</dbReference>
<dbReference type="GO" id="GO:0003677">
    <property type="term" value="F:DNA binding"/>
    <property type="evidence" value="ECO:0007669"/>
    <property type="project" value="TreeGrafter"/>
</dbReference>
<dbReference type="Pfam" id="PF04935">
    <property type="entry name" value="SURF6"/>
    <property type="match status" value="1"/>
</dbReference>
<keyword evidence="3" id="KW-0539">Nucleus</keyword>
<protein>
    <recommendedName>
        <fullName evidence="9">Surfeit locus protein 6</fullName>
    </recommendedName>
</protein>
<feature type="compositionally biased region" description="Basic and acidic residues" evidence="4">
    <location>
        <begin position="173"/>
        <end position="187"/>
    </location>
</feature>
<dbReference type="GO" id="GO:0003723">
    <property type="term" value="F:RNA binding"/>
    <property type="evidence" value="ECO:0007669"/>
    <property type="project" value="TreeGrafter"/>
</dbReference>
<dbReference type="Pfam" id="PF15459">
    <property type="entry name" value="RRP14"/>
    <property type="match status" value="1"/>
</dbReference>
<dbReference type="PANTHER" id="PTHR14369:SF0">
    <property type="entry name" value="SURFEIT LOCUS PROTEIN 6"/>
    <property type="match status" value="1"/>
</dbReference>
<organism evidence="7 8">
    <name type="scientific">Patiria miniata</name>
    <name type="common">Bat star</name>
    <name type="synonym">Asterina miniata</name>
    <dbReference type="NCBI Taxonomy" id="46514"/>
    <lineage>
        <taxon>Eukaryota</taxon>
        <taxon>Metazoa</taxon>
        <taxon>Echinodermata</taxon>
        <taxon>Eleutherozoa</taxon>
        <taxon>Asterozoa</taxon>
        <taxon>Asteroidea</taxon>
        <taxon>Valvatacea</taxon>
        <taxon>Valvatida</taxon>
        <taxon>Asterinidae</taxon>
        <taxon>Patiria</taxon>
    </lineage>
</organism>
<dbReference type="OMA" id="QKKRTDN"/>
<feature type="compositionally biased region" description="Basic and acidic residues" evidence="4">
    <location>
        <begin position="373"/>
        <end position="390"/>
    </location>
</feature>
<evidence type="ECO:0000259" key="5">
    <source>
        <dbReference type="Pfam" id="PF04935"/>
    </source>
</evidence>
<feature type="compositionally biased region" description="Basic and acidic residues" evidence="4">
    <location>
        <begin position="318"/>
        <end position="359"/>
    </location>
</feature>
<feature type="compositionally biased region" description="Basic and acidic residues" evidence="4">
    <location>
        <begin position="295"/>
        <end position="309"/>
    </location>
</feature>
<dbReference type="RefSeq" id="XP_038063510.1">
    <property type="nucleotide sequence ID" value="XM_038207582.1"/>
</dbReference>
<feature type="compositionally biased region" description="Basic residues" evidence="4">
    <location>
        <begin position="407"/>
        <end position="419"/>
    </location>
</feature>
<dbReference type="OrthoDB" id="444809at2759"/>
<dbReference type="InterPro" id="IPR007019">
    <property type="entry name" value="SURF6"/>
</dbReference>
<feature type="compositionally biased region" description="Basic and acidic residues" evidence="4">
    <location>
        <begin position="53"/>
        <end position="68"/>
    </location>
</feature>
<feature type="compositionally biased region" description="Basic and acidic residues" evidence="4">
    <location>
        <begin position="95"/>
        <end position="123"/>
    </location>
</feature>
<feature type="domain" description="Ribosomal RNA-processing protein 14/surfeit locus protein 6 C-terminal" evidence="5">
    <location>
        <begin position="206"/>
        <end position="410"/>
    </location>
</feature>
<evidence type="ECO:0000256" key="3">
    <source>
        <dbReference type="ARBA" id="ARBA00023242"/>
    </source>
</evidence>
<dbReference type="GO" id="GO:0042273">
    <property type="term" value="P:ribosomal large subunit biogenesis"/>
    <property type="evidence" value="ECO:0007669"/>
    <property type="project" value="TreeGrafter"/>
</dbReference>
<feature type="region of interest" description="Disordered" evidence="4">
    <location>
        <begin position="53"/>
        <end position="427"/>
    </location>
</feature>
<dbReference type="AlphaFoldDB" id="A0A914AHN6"/>
<reference evidence="7" key="1">
    <citation type="submission" date="2022-11" db="UniProtKB">
        <authorList>
            <consortium name="EnsemblMetazoa"/>
        </authorList>
    </citation>
    <scope>IDENTIFICATION</scope>
</reference>
<dbReference type="GeneID" id="119734217"/>
<evidence type="ECO:0000313" key="7">
    <source>
        <dbReference type="EnsemblMetazoa" id="XP_038063510.1"/>
    </source>
</evidence>
<feature type="domain" description="Ribosomal RNA-processing protein 14 N-terminal" evidence="6">
    <location>
        <begin position="18"/>
        <end position="79"/>
    </location>
</feature>
<feature type="compositionally biased region" description="Basic residues" evidence="4">
    <location>
        <begin position="282"/>
        <end position="294"/>
    </location>
</feature>
<dbReference type="GO" id="GO:0042274">
    <property type="term" value="P:ribosomal small subunit biogenesis"/>
    <property type="evidence" value="ECO:0007669"/>
    <property type="project" value="TreeGrafter"/>
</dbReference>
<dbReference type="PANTHER" id="PTHR14369">
    <property type="entry name" value="SURFEIT LOCUS PROTEIN 6"/>
    <property type="match status" value="1"/>
</dbReference>
<dbReference type="EnsemblMetazoa" id="XM_038207583.1">
    <property type="protein sequence ID" value="XP_038063511.1"/>
    <property type="gene ID" value="LOC119734217"/>
</dbReference>
<name>A0A914AHN6_PATMI</name>
<feature type="compositionally biased region" description="Acidic residues" evidence="4">
    <location>
        <begin position="253"/>
        <end position="262"/>
    </location>
</feature>
<evidence type="ECO:0008006" key="9">
    <source>
        <dbReference type="Google" id="ProtNLM"/>
    </source>
</evidence>
<evidence type="ECO:0000256" key="1">
    <source>
        <dbReference type="ARBA" id="ARBA00004123"/>
    </source>
</evidence>
<dbReference type="InterPro" id="IPR029188">
    <property type="entry name" value="Rrp14_N"/>
</dbReference>
<proteinExistence type="inferred from homology"/>